<reference evidence="2" key="1">
    <citation type="submission" date="2016-11" db="EMBL/GenBank/DDBJ databases">
        <title>Mesorhizobium oceanicum sp. nov., isolated from deep seawater in South China Sea.</title>
        <authorList>
            <person name="Fu G.-Y."/>
        </authorList>
    </citation>
    <scope>NUCLEOTIDE SEQUENCE [LARGE SCALE GENOMIC DNA]</scope>
    <source>
        <strain evidence="2">B7</strain>
    </source>
</reference>
<proteinExistence type="predicted"/>
<dbReference type="Proteomes" id="UP000182840">
    <property type="component" value="Chromosome"/>
</dbReference>
<sequence length="60" mass="6686">MGTYRPNDSDEALPVEIGKILDDIEREPVPDRLLDLALQLQSALQTKRTMGARKKAAQHA</sequence>
<keyword evidence="2" id="KW-1185">Reference proteome</keyword>
<gene>
    <name evidence="1" type="ORF">BSQ44_02360</name>
</gene>
<protein>
    <recommendedName>
        <fullName evidence="3">Anti-sigma factor NepR domain-containing protein</fullName>
    </recommendedName>
</protein>
<evidence type="ECO:0008006" key="3">
    <source>
        <dbReference type="Google" id="ProtNLM"/>
    </source>
</evidence>
<dbReference type="KEGG" id="meso:BSQ44_02360"/>
<dbReference type="RefSeq" id="WP_072601763.1">
    <property type="nucleotide sequence ID" value="NZ_CP018171.1"/>
</dbReference>
<organism evidence="1 2">
    <name type="scientific">Aquibium oceanicum</name>
    <dbReference type="NCBI Taxonomy" id="1670800"/>
    <lineage>
        <taxon>Bacteria</taxon>
        <taxon>Pseudomonadati</taxon>
        <taxon>Pseudomonadota</taxon>
        <taxon>Alphaproteobacteria</taxon>
        <taxon>Hyphomicrobiales</taxon>
        <taxon>Phyllobacteriaceae</taxon>
        <taxon>Aquibium</taxon>
    </lineage>
</organism>
<evidence type="ECO:0000313" key="2">
    <source>
        <dbReference type="Proteomes" id="UP000182840"/>
    </source>
</evidence>
<dbReference type="AlphaFoldDB" id="A0A1L3SLW7"/>
<accession>A0A1L3SLW7</accession>
<name>A0A1L3SLW7_9HYPH</name>
<dbReference type="EMBL" id="CP018171">
    <property type="protein sequence ID" value="APH70351.1"/>
    <property type="molecule type" value="Genomic_DNA"/>
</dbReference>
<evidence type="ECO:0000313" key="1">
    <source>
        <dbReference type="EMBL" id="APH70351.1"/>
    </source>
</evidence>